<dbReference type="InterPro" id="IPR003961">
    <property type="entry name" value="FN3_dom"/>
</dbReference>
<name>J9DMF1_WUCBA</name>
<dbReference type="AlphaFoldDB" id="J9DMF1"/>
<evidence type="ECO:0000259" key="1">
    <source>
        <dbReference type="PROSITE" id="PS50853"/>
    </source>
</evidence>
<reference evidence="3" key="1">
    <citation type="submission" date="2012-08" db="EMBL/GenBank/DDBJ databases">
        <title>The Genome Sequence of Wuchereria bancrofti.</title>
        <authorList>
            <person name="Nutman T.B."/>
            <person name="Fink D.L."/>
            <person name="Russ C."/>
            <person name="Young S."/>
            <person name="Zeng Q."/>
            <person name="Koehrsen M."/>
            <person name="Alvarado L."/>
            <person name="Berlin A."/>
            <person name="Chapman S.B."/>
            <person name="Chen Z."/>
            <person name="Freedman E."/>
            <person name="Gellesch M."/>
            <person name="Goldberg J."/>
            <person name="Griggs A."/>
            <person name="Gujja S."/>
            <person name="Heilman E.R."/>
            <person name="Heiman D."/>
            <person name="Hepburn T."/>
            <person name="Howarth C."/>
            <person name="Jen D."/>
            <person name="Larson L."/>
            <person name="Lewis B."/>
            <person name="Mehta T."/>
            <person name="Park D."/>
            <person name="Pearson M."/>
            <person name="Roberts A."/>
            <person name="Saif S."/>
            <person name="Shea T."/>
            <person name="Shenoy N."/>
            <person name="Sisk P."/>
            <person name="Stolte C."/>
            <person name="Sykes S."/>
            <person name="Walk T."/>
            <person name="White J."/>
            <person name="Yandava C."/>
            <person name="Haas B."/>
            <person name="Henn M.R."/>
            <person name="Nusbaum C."/>
            <person name="Birren B."/>
        </authorList>
    </citation>
    <scope>NUCLEOTIDE SEQUENCE [LARGE SCALE GENOMIC DNA]</scope>
    <source>
        <strain evidence="3">NA</strain>
    </source>
</reference>
<protein>
    <recommendedName>
        <fullName evidence="1">Fibronectin type-III domain-containing protein</fullName>
    </recommendedName>
</protein>
<comment type="caution">
    <text evidence="2">The sequence shown here is derived from an EMBL/GenBank/DDBJ whole genome shotgun (WGS) entry which is preliminary data.</text>
</comment>
<dbReference type="Proteomes" id="UP000004810">
    <property type="component" value="Unassembled WGS sequence"/>
</dbReference>
<gene>
    <name evidence="2" type="ORF">WUBG_18463</name>
</gene>
<accession>J9DMF1</accession>
<dbReference type="InterPro" id="IPR036116">
    <property type="entry name" value="FN3_sf"/>
</dbReference>
<dbReference type="Gene3D" id="2.60.40.10">
    <property type="entry name" value="Immunoglobulins"/>
    <property type="match status" value="1"/>
</dbReference>
<feature type="non-terminal residue" evidence="2">
    <location>
        <position position="1"/>
    </location>
</feature>
<dbReference type="SUPFAM" id="SSF49265">
    <property type="entry name" value="Fibronectin type III"/>
    <property type="match status" value="1"/>
</dbReference>
<evidence type="ECO:0000313" key="3">
    <source>
        <dbReference type="Proteomes" id="UP000004810"/>
    </source>
</evidence>
<feature type="domain" description="Fibronectin type-III" evidence="1">
    <location>
        <begin position="1"/>
        <end position="45"/>
    </location>
</feature>
<dbReference type="InterPro" id="IPR013783">
    <property type="entry name" value="Ig-like_fold"/>
</dbReference>
<proteinExistence type="predicted"/>
<organism evidence="2 3">
    <name type="scientific">Wuchereria bancrofti</name>
    <dbReference type="NCBI Taxonomy" id="6293"/>
    <lineage>
        <taxon>Eukaryota</taxon>
        <taxon>Metazoa</taxon>
        <taxon>Ecdysozoa</taxon>
        <taxon>Nematoda</taxon>
        <taxon>Chromadorea</taxon>
        <taxon>Rhabditida</taxon>
        <taxon>Spirurina</taxon>
        <taxon>Spiruromorpha</taxon>
        <taxon>Filarioidea</taxon>
        <taxon>Onchocercidae</taxon>
        <taxon>Wuchereria</taxon>
    </lineage>
</organism>
<dbReference type="PROSITE" id="PS50853">
    <property type="entry name" value="FN3"/>
    <property type="match status" value="1"/>
</dbReference>
<dbReference type="CDD" id="cd00063">
    <property type="entry name" value="FN3"/>
    <property type="match status" value="1"/>
</dbReference>
<sequence>VNTTDTCVTLKDLRSATRYIVYVTASNEYGMSVPSSRALAATNAIVTPTNSTLPQIERIPYSFVQIFVVPLTTSLRSIVEGRKRLPFSNTKIAYPLYKEFSTGRKPKIIVS</sequence>
<evidence type="ECO:0000313" key="2">
    <source>
        <dbReference type="EMBL" id="EJW70631.1"/>
    </source>
</evidence>
<dbReference type="EMBL" id="ADBV01021109">
    <property type="protein sequence ID" value="EJW70631.1"/>
    <property type="molecule type" value="Genomic_DNA"/>
</dbReference>